<dbReference type="CDD" id="cd03257">
    <property type="entry name" value="ABC_NikE_OppD_transporters"/>
    <property type="match status" value="2"/>
</dbReference>
<dbReference type="PROSITE" id="PS00211">
    <property type="entry name" value="ABC_TRANSPORTER_1"/>
    <property type="match status" value="2"/>
</dbReference>
<evidence type="ECO:0000256" key="7">
    <source>
        <dbReference type="ARBA" id="ARBA00023136"/>
    </source>
</evidence>
<evidence type="ECO:0000256" key="6">
    <source>
        <dbReference type="ARBA" id="ARBA00022840"/>
    </source>
</evidence>
<evidence type="ECO:0000256" key="2">
    <source>
        <dbReference type="ARBA" id="ARBA00005417"/>
    </source>
</evidence>
<dbReference type="SUPFAM" id="SSF52540">
    <property type="entry name" value="P-loop containing nucleoside triphosphate hydrolases"/>
    <property type="match status" value="2"/>
</dbReference>
<comment type="subcellular location">
    <subcellularLocation>
        <location evidence="1">Cell inner membrane</location>
        <topology evidence="1">Peripheral membrane protein</topology>
    </subcellularLocation>
</comment>
<feature type="region of interest" description="Disordered" evidence="8">
    <location>
        <begin position="535"/>
        <end position="557"/>
    </location>
</feature>
<dbReference type="Gene3D" id="3.40.50.300">
    <property type="entry name" value="P-loop containing nucleotide triphosphate hydrolases"/>
    <property type="match status" value="2"/>
</dbReference>
<dbReference type="EMBL" id="JAUSVX010000036">
    <property type="protein sequence ID" value="MDQ0475412.1"/>
    <property type="molecule type" value="Genomic_DNA"/>
</dbReference>
<dbReference type="RefSeq" id="WP_370882085.1">
    <property type="nucleotide sequence ID" value="NZ_JAUSVX010000036.1"/>
</dbReference>
<evidence type="ECO:0000256" key="3">
    <source>
        <dbReference type="ARBA" id="ARBA00022448"/>
    </source>
</evidence>
<dbReference type="NCBIfam" id="NF008453">
    <property type="entry name" value="PRK11308.1"/>
    <property type="match status" value="2"/>
</dbReference>
<evidence type="ECO:0000256" key="1">
    <source>
        <dbReference type="ARBA" id="ARBA00004417"/>
    </source>
</evidence>
<dbReference type="GO" id="GO:0005524">
    <property type="term" value="F:ATP binding"/>
    <property type="evidence" value="ECO:0007669"/>
    <property type="project" value="UniProtKB-KW"/>
</dbReference>
<dbReference type="Pfam" id="PF00005">
    <property type="entry name" value="ABC_tran"/>
    <property type="match status" value="2"/>
</dbReference>
<keyword evidence="6 10" id="KW-0067">ATP-binding</keyword>
<feature type="domain" description="ABC transporter" evidence="9">
    <location>
        <begin position="290"/>
        <end position="532"/>
    </location>
</feature>
<keyword evidence="11" id="KW-1185">Reference proteome</keyword>
<proteinExistence type="inferred from homology"/>
<evidence type="ECO:0000256" key="4">
    <source>
        <dbReference type="ARBA" id="ARBA00022475"/>
    </source>
</evidence>
<dbReference type="SMART" id="SM00382">
    <property type="entry name" value="AAA"/>
    <property type="match status" value="2"/>
</dbReference>
<comment type="caution">
    <text evidence="10">The sequence shown here is derived from an EMBL/GenBank/DDBJ whole genome shotgun (WGS) entry which is preliminary data.</text>
</comment>
<gene>
    <name evidence="10" type="ORF">QO011_008456</name>
</gene>
<dbReference type="InterPro" id="IPR003593">
    <property type="entry name" value="AAA+_ATPase"/>
</dbReference>
<evidence type="ECO:0000313" key="10">
    <source>
        <dbReference type="EMBL" id="MDQ0475412.1"/>
    </source>
</evidence>
<evidence type="ECO:0000256" key="8">
    <source>
        <dbReference type="SAM" id="MobiDB-lite"/>
    </source>
</evidence>
<organism evidence="10 11">
    <name type="scientific">Labrys wisconsinensis</name>
    <dbReference type="NCBI Taxonomy" id="425677"/>
    <lineage>
        <taxon>Bacteria</taxon>
        <taxon>Pseudomonadati</taxon>
        <taxon>Pseudomonadota</taxon>
        <taxon>Alphaproteobacteria</taxon>
        <taxon>Hyphomicrobiales</taxon>
        <taxon>Xanthobacteraceae</taxon>
        <taxon>Labrys</taxon>
    </lineage>
</organism>
<dbReference type="Proteomes" id="UP001242480">
    <property type="component" value="Unassembled WGS sequence"/>
</dbReference>
<dbReference type="InterPro" id="IPR027417">
    <property type="entry name" value="P-loop_NTPase"/>
</dbReference>
<dbReference type="PROSITE" id="PS50893">
    <property type="entry name" value="ABC_TRANSPORTER_2"/>
    <property type="match status" value="2"/>
</dbReference>
<sequence>MGIAEMAGGDPVLAIRGLDVRFSTPDGEVRAVKGVDIGVARGETVAIVGESGSGKSQTMMAVMGLLAGNGRAAGSARYAGRELIGLPAAELNRVRGVKISMIFQEPMTSLDPLYAIGRQVAEPIVHHQGIGHRQARGRAIELLKLVGIPHPERRVDAYPHELSGGQRQRVMIAMALANQPDVLIADEPTTALDVTIQAQILALLAELRRRLGMAIVFISHDLNIVRRFADRLYVMRGGEVVEEGTTAAVFAAPRHDYTRMLLAAEPSGTKAPPAADAPVLLEGNQVRVTYRLPGSLFGGRPTIELKAVDGVSLRLRQGQTIGVVGESGSGKSTLGRALLRLIASEGRIRFEGRDITGADRAAMRPLRRALQLVFQDPYGSLSPRMTVGTIVTEGLRVHEPDLPAAERERRAVQALREVGLDPQARNRYPHEFSGGQRQRIAIARAMILKPKVVVLDEPTSALDRSVQKQIVELLRALQAAHGLSYLFISHDLAVVRALADHVVVMREGRIVEEGPTAEIFDAPCDPYTRALMAAALGSEPTGEGRAPDGPSEPGRTA</sequence>
<evidence type="ECO:0000259" key="9">
    <source>
        <dbReference type="PROSITE" id="PS50893"/>
    </source>
</evidence>
<dbReference type="InterPro" id="IPR017871">
    <property type="entry name" value="ABC_transporter-like_CS"/>
</dbReference>
<keyword evidence="7" id="KW-0472">Membrane</keyword>
<dbReference type="PANTHER" id="PTHR43297:SF2">
    <property type="entry name" value="DIPEPTIDE TRANSPORT ATP-BINDING PROTEIN DPPD"/>
    <property type="match status" value="1"/>
</dbReference>
<dbReference type="InterPro" id="IPR003439">
    <property type="entry name" value="ABC_transporter-like_ATP-bd"/>
</dbReference>
<keyword evidence="3" id="KW-0813">Transport</keyword>
<evidence type="ECO:0000313" key="11">
    <source>
        <dbReference type="Proteomes" id="UP001242480"/>
    </source>
</evidence>
<name>A0ABU0JQI7_9HYPH</name>
<protein>
    <submittedName>
        <fullName evidence="10">Oligopeptide transport system ATP-binding protein</fullName>
    </submittedName>
</protein>
<comment type="similarity">
    <text evidence="2">Belongs to the ABC transporter superfamily.</text>
</comment>
<reference evidence="10 11" key="1">
    <citation type="submission" date="2023-07" db="EMBL/GenBank/DDBJ databases">
        <title>Genomic Encyclopedia of Type Strains, Phase IV (KMG-IV): sequencing the most valuable type-strain genomes for metagenomic binning, comparative biology and taxonomic classification.</title>
        <authorList>
            <person name="Goeker M."/>
        </authorList>
    </citation>
    <scope>NUCLEOTIDE SEQUENCE [LARGE SCALE GENOMIC DNA]</scope>
    <source>
        <strain evidence="10 11">DSM 19619</strain>
    </source>
</reference>
<dbReference type="NCBIfam" id="NF007739">
    <property type="entry name" value="PRK10419.1"/>
    <property type="match status" value="2"/>
</dbReference>
<dbReference type="InterPro" id="IPR050388">
    <property type="entry name" value="ABC_Ni/Peptide_Import"/>
</dbReference>
<feature type="domain" description="ABC transporter" evidence="9">
    <location>
        <begin position="15"/>
        <end position="262"/>
    </location>
</feature>
<dbReference type="InterPro" id="IPR013563">
    <property type="entry name" value="Oligopep_ABC_C"/>
</dbReference>
<keyword evidence="5" id="KW-0547">Nucleotide-binding</keyword>
<dbReference type="Pfam" id="PF08352">
    <property type="entry name" value="oligo_HPY"/>
    <property type="match status" value="2"/>
</dbReference>
<evidence type="ECO:0000256" key="5">
    <source>
        <dbReference type="ARBA" id="ARBA00022741"/>
    </source>
</evidence>
<keyword evidence="4" id="KW-1003">Cell membrane</keyword>
<dbReference type="PANTHER" id="PTHR43297">
    <property type="entry name" value="OLIGOPEPTIDE TRANSPORT ATP-BINDING PROTEIN APPD"/>
    <property type="match status" value="1"/>
</dbReference>
<accession>A0ABU0JQI7</accession>